<accession>A0A7I9V7E7</accession>
<keyword evidence="3" id="KW-1185">Reference proteome</keyword>
<dbReference type="EMBL" id="BJOV01000003">
    <property type="protein sequence ID" value="GEE01316.1"/>
    <property type="molecule type" value="Genomic_DNA"/>
</dbReference>
<protein>
    <submittedName>
        <fullName evidence="2">Uncharacterized protein</fullName>
    </submittedName>
</protein>
<organism evidence="2 3">
    <name type="scientific">Gordonia spumicola</name>
    <dbReference type="NCBI Taxonomy" id="589161"/>
    <lineage>
        <taxon>Bacteria</taxon>
        <taxon>Bacillati</taxon>
        <taxon>Actinomycetota</taxon>
        <taxon>Actinomycetes</taxon>
        <taxon>Mycobacteriales</taxon>
        <taxon>Gordoniaceae</taxon>
        <taxon>Gordonia</taxon>
    </lineage>
</organism>
<keyword evidence="1" id="KW-0472">Membrane</keyword>
<sequence>MATDAFDTELERRLQLLESPDDNGMILADLPARDIVLAVVGLVVGSALLLWWCL</sequence>
<feature type="transmembrane region" description="Helical" evidence="1">
    <location>
        <begin position="35"/>
        <end position="53"/>
    </location>
</feature>
<name>A0A7I9V7E7_9ACTN</name>
<gene>
    <name evidence="2" type="ORF">nbrc107696_17620</name>
</gene>
<evidence type="ECO:0000313" key="2">
    <source>
        <dbReference type="EMBL" id="GEE01316.1"/>
    </source>
</evidence>
<keyword evidence="1" id="KW-1133">Transmembrane helix</keyword>
<proteinExistence type="predicted"/>
<dbReference type="AlphaFoldDB" id="A0A7I9V7E7"/>
<evidence type="ECO:0000313" key="3">
    <source>
        <dbReference type="Proteomes" id="UP000444960"/>
    </source>
</evidence>
<comment type="caution">
    <text evidence="2">The sequence shown here is derived from an EMBL/GenBank/DDBJ whole genome shotgun (WGS) entry which is preliminary data.</text>
</comment>
<dbReference type="RefSeq" id="WP_186349747.1">
    <property type="nucleotide sequence ID" value="NZ_BJOV01000003.1"/>
</dbReference>
<dbReference type="Proteomes" id="UP000444960">
    <property type="component" value="Unassembled WGS sequence"/>
</dbReference>
<keyword evidence="1" id="KW-0812">Transmembrane</keyword>
<evidence type="ECO:0000256" key="1">
    <source>
        <dbReference type="SAM" id="Phobius"/>
    </source>
</evidence>
<reference evidence="3" key="1">
    <citation type="submission" date="2019-06" db="EMBL/GenBank/DDBJ databases">
        <title>Gordonia isolated from sludge of a wastewater treatment plant.</title>
        <authorList>
            <person name="Tamura T."/>
            <person name="Aoyama K."/>
            <person name="Kang Y."/>
            <person name="Saito S."/>
            <person name="Akiyama N."/>
            <person name="Yazawa K."/>
            <person name="Gonoi T."/>
            <person name="Mikami Y."/>
        </authorList>
    </citation>
    <scope>NUCLEOTIDE SEQUENCE [LARGE SCALE GENOMIC DNA]</scope>
    <source>
        <strain evidence="3">NBRC 107696</strain>
    </source>
</reference>